<sequence length="317" mass="35336">MLDFRPLREVSRLLLEAKLEPLQGTRFQPTGFPDLGPAEYDAPDGQRRMLLVESAQSMANRLEAVCWDEANDDWVEPLRGLPLVRVLDAEGRPLTNSVLEAHRLNSPYILEGPDKSVFHLLQSELTGAEEGPVNLRKLAEVLFRYDTNAVLHGVFLAKPQLAGGRFRLPRALSAFIEAEDVRVAQSGGVKNDRVNPSGSTKEGFGNVPFHREEFVAREITAYFNLDLAQIRAFGLGGLAEDFLTAFALFKVLRFLATGLRLRTACDLRCKQVIVTQPTGWELPSLQELSEVLPQWIAQLKAEGKFAEPLVVTYSKKP</sequence>
<proteinExistence type="predicted"/>
<dbReference type="InterPro" id="IPR013403">
    <property type="entry name" value="CRISPR-assoc_prot_Csb1/Cas7u"/>
</dbReference>
<organism evidence="1 2">
    <name type="scientific">Alicyclobacillus macrosporangiidus</name>
    <dbReference type="NCBI Taxonomy" id="392015"/>
    <lineage>
        <taxon>Bacteria</taxon>
        <taxon>Bacillati</taxon>
        <taxon>Bacillota</taxon>
        <taxon>Bacilli</taxon>
        <taxon>Bacillales</taxon>
        <taxon>Alicyclobacillaceae</taxon>
        <taxon>Alicyclobacillus</taxon>
    </lineage>
</organism>
<dbReference type="Pfam" id="PF09617">
    <property type="entry name" value="Cas_GSU0053"/>
    <property type="match status" value="1"/>
</dbReference>
<evidence type="ECO:0000313" key="2">
    <source>
        <dbReference type="Proteomes" id="UP000183508"/>
    </source>
</evidence>
<accession>A0A1I7FFT6</accession>
<dbReference type="OrthoDB" id="3464590at2"/>
<protein>
    <submittedName>
        <fullName evidence="1">CRISPR-associated protein Csb1</fullName>
    </submittedName>
</protein>
<keyword evidence="2" id="KW-1185">Reference proteome</keyword>
<dbReference type="RefSeq" id="WP_074948724.1">
    <property type="nucleotide sequence ID" value="NZ_FPBV01000001.1"/>
</dbReference>
<dbReference type="STRING" id="392015.SAMN05421543_101229"/>
<dbReference type="NCBIfam" id="TIGR02570">
    <property type="entry name" value="cas7_GSU0053"/>
    <property type="match status" value="1"/>
</dbReference>
<reference evidence="2" key="1">
    <citation type="submission" date="2016-10" db="EMBL/GenBank/DDBJ databases">
        <authorList>
            <person name="Varghese N."/>
        </authorList>
    </citation>
    <scope>NUCLEOTIDE SEQUENCE [LARGE SCALE GENOMIC DNA]</scope>
    <source>
        <strain evidence="2">DSM 17980</strain>
    </source>
</reference>
<gene>
    <name evidence="1" type="ORF">SAMN05421543_101229</name>
</gene>
<dbReference type="EMBL" id="FPBV01000001">
    <property type="protein sequence ID" value="SFU35004.1"/>
    <property type="molecule type" value="Genomic_DNA"/>
</dbReference>
<name>A0A1I7FFT6_9BACL</name>
<dbReference type="Proteomes" id="UP000183508">
    <property type="component" value="Unassembled WGS sequence"/>
</dbReference>
<evidence type="ECO:0000313" key="1">
    <source>
        <dbReference type="EMBL" id="SFU35004.1"/>
    </source>
</evidence>
<dbReference type="AlphaFoldDB" id="A0A1I7FFT6"/>